<feature type="signal peptide" evidence="1">
    <location>
        <begin position="1"/>
        <end position="21"/>
    </location>
</feature>
<sequence>MRNLLLILFCLPCAASLHAQAPSPDHVYMKNIRTVKLNQSGNFLSYPIITLNGGDHLDLQFDDLDADVKNYYYTMDLCNADWTPADINRFDYLRGFADNRITDYQFSTMSLQKYTHYKLTLPNQDCNPLRSGNYLLKVYLDSDTSQLVLTRRVLIQEPLVTVNGNIKQPISPKLFYTAQKVNFSLNVKGLNINNPYDQLKIYILQNFRWDNYITGLQPMYLKGDVIEYNTENDCIFPGGKEWRWTDLRNFHLRTARAKNQPDTTDPNQGNVIRVPPDYNRAGQQYEYYKDVNGQYLPSMLDNYDVNIEGDYANVTFSFPTQQPFAGYNLYLFGEMTGYELTNENKLIYNGAKNAYECTFYLKQGIYSYIYGVIDQQDPAHKFNTELTEGNSWEAENNYTILVYYRALGARNDQLVNATTWSSLSNR</sequence>
<organism evidence="3 4">
    <name type="scientific">Chitinophaga costaii</name>
    <dbReference type="NCBI Taxonomy" id="1335309"/>
    <lineage>
        <taxon>Bacteria</taxon>
        <taxon>Pseudomonadati</taxon>
        <taxon>Bacteroidota</taxon>
        <taxon>Chitinophagia</taxon>
        <taxon>Chitinophagales</taxon>
        <taxon>Chitinophagaceae</taxon>
        <taxon>Chitinophaga</taxon>
    </lineage>
</organism>
<gene>
    <name evidence="3" type="ORF">GA0116948_101503</name>
</gene>
<name>A0A1C3ZQC8_9BACT</name>
<dbReference type="Pfam" id="PF17116">
    <property type="entry name" value="T9SS_plug_1st"/>
    <property type="match status" value="1"/>
</dbReference>
<evidence type="ECO:0000313" key="3">
    <source>
        <dbReference type="EMBL" id="SCB84452.1"/>
    </source>
</evidence>
<dbReference type="AlphaFoldDB" id="A0A1C3ZQC8"/>
<feature type="chain" id="PRO_5008688223" description="Type 9 secretion system plug protein N-terminal domain-containing protein" evidence="1">
    <location>
        <begin position="22"/>
        <end position="426"/>
    </location>
</feature>
<feature type="domain" description="Type 9 secretion system plug protein N-terminal" evidence="2">
    <location>
        <begin position="32"/>
        <end position="156"/>
    </location>
</feature>
<keyword evidence="4" id="KW-1185">Reference proteome</keyword>
<dbReference type="RefSeq" id="WP_089708626.1">
    <property type="nucleotide sequence ID" value="NZ_FMAR01000001.1"/>
</dbReference>
<reference evidence="3 4" key="1">
    <citation type="submission" date="2016-08" db="EMBL/GenBank/DDBJ databases">
        <authorList>
            <person name="Seilhamer J.J."/>
        </authorList>
    </citation>
    <scope>NUCLEOTIDE SEQUENCE [LARGE SCALE GENOMIC DNA]</scope>
    <source>
        <strain evidence="3 4">A37T2</strain>
    </source>
</reference>
<keyword evidence="1" id="KW-0732">Signal</keyword>
<evidence type="ECO:0000256" key="1">
    <source>
        <dbReference type="SAM" id="SignalP"/>
    </source>
</evidence>
<dbReference type="OrthoDB" id="1522602at2"/>
<dbReference type="Proteomes" id="UP000242818">
    <property type="component" value="Unassembled WGS sequence"/>
</dbReference>
<proteinExistence type="predicted"/>
<dbReference type="STRING" id="1335309.GA0116948_101503"/>
<accession>A0A1C3ZQC8</accession>
<dbReference type="EMBL" id="FMAR01000001">
    <property type="protein sequence ID" value="SCB84452.1"/>
    <property type="molecule type" value="Genomic_DNA"/>
</dbReference>
<dbReference type="InterPro" id="IPR031345">
    <property type="entry name" value="T9SS_Plug_N"/>
</dbReference>
<evidence type="ECO:0000259" key="2">
    <source>
        <dbReference type="Pfam" id="PF17116"/>
    </source>
</evidence>
<evidence type="ECO:0000313" key="4">
    <source>
        <dbReference type="Proteomes" id="UP000242818"/>
    </source>
</evidence>
<protein>
    <recommendedName>
        <fullName evidence="2">Type 9 secretion system plug protein N-terminal domain-containing protein</fullName>
    </recommendedName>
</protein>